<evidence type="ECO:0000313" key="3">
    <source>
        <dbReference type="Proteomes" id="UP000762676"/>
    </source>
</evidence>
<keyword evidence="3" id="KW-1185">Reference proteome</keyword>
<feature type="compositionally biased region" description="Basic and acidic residues" evidence="1">
    <location>
        <begin position="9"/>
        <end position="20"/>
    </location>
</feature>
<dbReference type="Proteomes" id="UP000762676">
    <property type="component" value="Unassembled WGS sequence"/>
</dbReference>
<reference evidence="2 3" key="1">
    <citation type="journal article" date="2021" name="Elife">
        <title>Chloroplast acquisition without the gene transfer in kleptoplastic sea slugs, Plakobranchus ocellatus.</title>
        <authorList>
            <person name="Maeda T."/>
            <person name="Takahashi S."/>
            <person name="Yoshida T."/>
            <person name="Shimamura S."/>
            <person name="Takaki Y."/>
            <person name="Nagai Y."/>
            <person name="Toyoda A."/>
            <person name="Suzuki Y."/>
            <person name="Arimoto A."/>
            <person name="Ishii H."/>
            <person name="Satoh N."/>
            <person name="Nishiyama T."/>
            <person name="Hasebe M."/>
            <person name="Maruyama T."/>
            <person name="Minagawa J."/>
            <person name="Obokata J."/>
            <person name="Shigenobu S."/>
        </authorList>
    </citation>
    <scope>NUCLEOTIDE SEQUENCE [LARGE SCALE GENOMIC DNA]</scope>
</reference>
<evidence type="ECO:0000313" key="2">
    <source>
        <dbReference type="EMBL" id="GFR65071.1"/>
    </source>
</evidence>
<proteinExistence type="predicted"/>
<feature type="region of interest" description="Disordered" evidence="1">
    <location>
        <begin position="1"/>
        <end position="30"/>
    </location>
</feature>
<gene>
    <name evidence="2" type="ORF">ElyMa_001938800</name>
</gene>
<dbReference type="EMBL" id="BMAT01003931">
    <property type="protein sequence ID" value="GFR65071.1"/>
    <property type="molecule type" value="Genomic_DNA"/>
</dbReference>
<accession>A0AAV4EWD1</accession>
<dbReference type="AlphaFoldDB" id="A0AAV4EWD1"/>
<name>A0AAV4EWD1_9GAST</name>
<comment type="caution">
    <text evidence="2">The sequence shown here is derived from an EMBL/GenBank/DDBJ whole genome shotgun (WGS) entry which is preliminary data.</text>
</comment>
<sequence length="82" mass="8937">MMTAGRTGCRHDVRPVRQVDGRLNTTTTTTSGWTEESVVKMPSHGNYIKTPVLLGLNPKPPDHESDVQTSGPGFSIVKRSCN</sequence>
<feature type="region of interest" description="Disordered" evidence="1">
    <location>
        <begin position="58"/>
        <end position="82"/>
    </location>
</feature>
<evidence type="ECO:0000256" key="1">
    <source>
        <dbReference type="SAM" id="MobiDB-lite"/>
    </source>
</evidence>
<organism evidence="2 3">
    <name type="scientific">Elysia marginata</name>
    <dbReference type="NCBI Taxonomy" id="1093978"/>
    <lineage>
        <taxon>Eukaryota</taxon>
        <taxon>Metazoa</taxon>
        <taxon>Spiralia</taxon>
        <taxon>Lophotrochozoa</taxon>
        <taxon>Mollusca</taxon>
        <taxon>Gastropoda</taxon>
        <taxon>Heterobranchia</taxon>
        <taxon>Euthyneura</taxon>
        <taxon>Panpulmonata</taxon>
        <taxon>Sacoglossa</taxon>
        <taxon>Placobranchoidea</taxon>
        <taxon>Plakobranchidae</taxon>
        <taxon>Elysia</taxon>
    </lineage>
</organism>
<protein>
    <submittedName>
        <fullName evidence="2">Uncharacterized protein</fullName>
    </submittedName>
</protein>